<dbReference type="Pfam" id="PF04145">
    <property type="entry name" value="Ctr"/>
    <property type="match status" value="1"/>
</dbReference>
<name>A0A6G1DIF7_9ORYZ</name>
<comment type="subcellular location">
    <subcellularLocation>
        <location evidence="9">Membrane</location>
        <topology evidence="9">Multi-pass membrane protein</topology>
    </subcellularLocation>
</comment>
<keyword evidence="6 9" id="KW-0186">Copper</keyword>
<proteinExistence type="inferred from homology"/>
<dbReference type="PANTHER" id="PTHR12483:SF42">
    <property type="entry name" value="COPPER TRANSPORTER 4"/>
    <property type="match status" value="1"/>
</dbReference>
<keyword evidence="11" id="KW-1185">Reference proteome</keyword>
<dbReference type="EMBL" id="SPHZ02000006">
    <property type="protein sequence ID" value="KAF0911982.1"/>
    <property type="molecule type" value="Genomic_DNA"/>
</dbReference>
<evidence type="ECO:0000256" key="2">
    <source>
        <dbReference type="ARBA" id="ARBA00022448"/>
    </source>
</evidence>
<keyword evidence="3 9" id="KW-0812">Transmembrane</keyword>
<evidence type="ECO:0000256" key="6">
    <source>
        <dbReference type="ARBA" id="ARBA00023008"/>
    </source>
</evidence>
<keyword evidence="5 9" id="KW-1133">Transmembrane helix</keyword>
<dbReference type="AlphaFoldDB" id="A0A6G1DIF7"/>
<organism evidence="10 11">
    <name type="scientific">Oryza meyeriana var. granulata</name>
    <dbReference type="NCBI Taxonomy" id="110450"/>
    <lineage>
        <taxon>Eukaryota</taxon>
        <taxon>Viridiplantae</taxon>
        <taxon>Streptophyta</taxon>
        <taxon>Embryophyta</taxon>
        <taxon>Tracheophyta</taxon>
        <taxon>Spermatophyta</taxon>
        <taxon>Magnoliopsida</taxon>
        <taxon>Liliopsida</taxon>
        <taxon>Poales</taxon>
        <taxon>Poaceae</taxon>
        <taxon>BOP clade</taxon>
        <taxon>Oryzoideae</taxon>
        <taxon>Oryzeae</taxon>
        <taxon>Oryzinae</taxon>
        <taxon>Oryza</taxon>
        <taxon>Oryza meyeriana</taxon>
    </lineage>
</organism>
<dbReference type="GO" id="GO:0005375">
    <property type="term" value="F:copper ion transmembrane transporter activity"/>
    <property type="evidence" value="ECO:0007669"/>
    <property type="project" value="UniProtKB-UniRule"/>
</dbReference>
<feature type="transmembrane region" description="Helical" evidence="9">
    <location>
        <begin position="108"/>
        <end position="137"/>
    </location>
</feature>
<protein>
    <recommendedName>
        <fullName evidence="9">Copper transport protein</fullName>
    </recommendedName>
</protein>
<gene>
    <name evidence="10" type="ORF">E2562_012793</name>
</gene>
<reference evidence="10 11" key="1">
    <citation type="submission" date="2019-11" db="EMBL/GenBank/DDBJ databases">
        <title>Whole genome sequence of Oryza granulata.</title>
        <authorList>
            <person name="Li W."/>
        </authorList>
    </citation>
    <scope>NUCLEOTIDE SEQUENCE [LARGE SCALE GENOMIC DNA]</scope>
    <source>
        <strain evidence="11">cv. Menghai</strain>
        <tissue evidence="10">Leaf</tissue>
    </source>
</reference>
<comment type="caution">
    <text evidence="10">The sequence shown here is derived from an EMBL/GenBank/DDBJ whole genome shotgun (WGS) entry which is preliminary data.</text>
</comment>
<dbReference type="Proteomes" id="UP000479710">
    <property type="component" value="Unassembled WGS sequence"/>
</dbReference>
<dbReference type="PANTHER" id="PTHR12483">
    <property type="entry name" value="SOLUTE CARRIER FAMILY 31 COPPER TRANSPORTERS"/>
    <property type="match status" value="1"/>
</dbReference>
<dbReference type="InterPro" id="IPR007274">
    <property type="entry name" value="Cop_transporter"/>
</dbReference>
<dbReference type="GO" id="GO:0005886">
    <property type="term" value="C:plasma membrane"/>
    <property type="evidence" value="ECO:0007669"/>
    <property type="project" value="TreeGrafter"/>
</dbReference>
<evidence type="ECO:0000256" key="3">
    <source>
        <dbReference type="ARBA" id="ARBA00022692"/>
    </source>
</evidence>
<keyword evidence="2 9" id="KW-0813">Transport</keyword>
<evidence type="ECO:0000256" key="4">
    <source>
        <dbReference type="ARBA" id="ARBA00022796"/>
    </source>
</evidence>
<sequence>MAMPMPMPMGPPPGGDMPPAMMPGMATPMGMSFTWGHRAVVLFPGWPGDRSGVGMYLLCLLVVLALAALVEALSAASRGLSSSSRPPHDSSRRQQLLAAGVHAAKMGLAYLVMLAVMSFNGGVLLAAVAGHAAGFLLARSGLLGSRAARETDAAAATSNGSSLHPSSEPKP</sequence>
<evidence type="ECO:0000313" key="11">
    <source>
        <dbReference type="Proteomes" id="UP000479710"/>
    </source>
</evidence>
<comment type="similarity">
    <text evidence="1 9">Belongs to the copper transporter (Ctr) (TC 1.A.56) family. SLC31A subfamily.</text>
</comment>
<evidence type="ECO:0000256" key="9">
    <source>
        <dbReference type="RuleBase" id="RU367022"/>
    </source>
</evidence>
<accession>A0A6G1DIF7</accession>
<evidence type="ECO:0000256" key="7">
    <source>
        <dbReference type="ARBA" id="ARBA00023065"/>
    </source>
</evidence>
<evidence type="ECO:0000256" key="5">
    <source>
        <dbReference type="ARBA" id="ARBA00022989"/>
    </source>
</evidence>
<keyword evidence="4 9" id="KW-0187">Copper transport</keyword>
<evidence type="ECO:0000256" key="1">
    <source>
        <dbReference type="ARBA" id="ARBA00006921"/>
    </source>
</evidence>
<keyword evidence="8 9" id="KW-0472">Membrane</keyword>
<keyword evidence="7 9" id="KW-0406">Ion transport</keyword>
<evidence type="ECO:0000256" key="8">
    <source>
        <dbReference type="ARBA" id="ARBA00023136"/>
    </source>
</evidence>
<evidence type="ECO:0000313" key="10">
    <source>
        <dbReference type="EMBL" id="KAF0911982.1"/>
    </source>
</evidence>